<feature type="compositionally biased region" description="Basic and acidic residues" evidence="9">
    <location>
        <begin position="124"/>
        <end position="143"/>
    </location>
</feature>
<evidence type="ECO:0000256" key="1">
    <source>
        <dbReference type="ARBA" id="ARBA00012513"/>
    </source>
</evidence>
<keyword evidence="10" id="KW-0732">Signal</keyword>
<dbReference type="InterPro" id="IPR002557">
    <property type="entry name" value="Chitin-bd_dom"/>
</dbReference>
<feature type="compositionally biased region" description="Basic and acidic residues" evidence="9">
    <location>
        <begin position="108"/>
        <end position="117"/>
    </location>
</feature>
<sequence length="375" mass="41073">MQFTSFKALAIFAASFFAFSAAAHPSCKTGAVWADPHDCHSFYECAAGGIPVRKTCGPGTAYNSRFGICDYEEKVRSCHGHGVVGHDESSEGHGQQGKDDGNGQSEGHGQEGKKDDGNGQSEGHGQEGKKDSKGQSSEGHSEGAQEQGNLKPTNILLELEDPDRVISRYLEEVPPRMDTQGNIKVPLREVITTPCISEMDAPHIRIIDFGVASWRDKHLSEQIQSPALRAPEVTIGAPWDTGVDIWSLGCLLMELVQGIAPFSGEASERGTWTAEDDRLARIIEILGPFPLDFLKKGSRTLDLFDEKGGLLRIPNMKSTSLERLLNGTTKPFLKPDDMPDAEVPVFIDFLRGMLTIDPEHRKSAAELLQHEWVRL</sequence>
<evidence type="ECO:0000256" key="8">
    <source>
        <dbReference type="ARBA" id="ARBA00048679"/>
    </source>
</evidence>
<evidence type="ECO:0000256" key="6">
    <source>
        <dbReference type="ARBA" id="ARBA00022840"/>
    </source>
</evidence>
<evidence type="ECO:0000256" key="4">
    <source>
        <dbReference type="ARBA" id="ARBA00022741"/>
    </source>
</evidence>
<evidence type="ECO:0000256" key="7">
    <source>
        <dbReference type="ARBA" id="ARBA00047899"/>
    </source>
</evidence>
<feature type="chain" id="PRO_5013869551" description="non-specific serine/threonine protein kinase" evidence="10">
    <location>
        <begin position="23"/>
        <end position="375"/>
    </location>
</feature>
<dbReference type="Pfam" id="PF00069">
    <property type="entry name" value="Pkinase"/>
    <property type="match status" value="1"/>
</dbReference>
<comment type="caution">
    <text evidence="13">The sequence shown here is derived from an EMBL/GenBank/DDBJ whole genome shotgun (WGS) entry which is preliminary data.</text>
</comment>
<evidence type="ECO:0000256" key="2">
    <source>
        <dbReference type="ARBA" id="ARBA00022527"/>
    </source>
</evidence>
<keyword evidence="5 13" id="KW-0418">Kinase</keyword>
<evidence type="ECO:0000256" key="10">
    <source>
        <dbReference type="SAM" id="SignalP"/>
    </source>
</evidence>
<evidence type="ECO:0000256" key="5">
    <source>
        <dbReference type="ARBA" id="ARBA00022777"/>
    </source>
</evidence>
<feature type="region of interest" description="Disordered" evidence="9">
    <location>
        <begin position="82"/>
        <end position="157"/>
    </location>
</feature>
<feature type="compositionally biased region" description="Basic and acidic residues" evidence="9">
    <location>
        <begin position="84"/>
        <end position="101"/>
    </location>
</feature>
<proteinExistence type="predicted"/>
<keyword evidence="14" id="KW-1185">Reference proteome</keyword>
<dbReference type="SMART" id="SM00220">
    <property type="entry name" value="S_TKc"/>
    <property type="match status" value="1"/>
</dbReference>
<dbReference type="EC" id="2.7.11.1" evidence="1"/>
<feature type="domain" description="Protein kinase" evidence="11">
    <location>
        <begin position="1"/>
        <end position="373"/>
    </location>
</feature>
<name>A0A2G7FIC5_9EURO</name>
<evidence type="ECO:0000256" key="9">
    <source>
        <dbReference type="SAM" id="MobiDB-lite"/>
    </source>
</evidence>
<evidence type="ECO:0000259" key="12">
    <source>
        <dbReference type="PROSITE" id="PS50940"/>
    </source>
</evidence>
<keyword evidence="3" id="KW-0808">Transferase</keyword>
<dbReference type="GO" id="GO:0005737">
    <property type="term" value="C:cytoplasm"/>
    <property type="evidence" value="ECO:0007669"/>
    <property type="project" value="TreeGrafter"/>
</dbReference>
<comment type="catalytic activity">
    <reaction evidence="8">
        <text>L-seryl-[protein] + ATP = O-phospho-L-seryl-[protein] + ADP + H(+)</text>
        <dbReference type="Rhea" id="RHEA:17989"/>
        <dbReference type="Rhea" id="RHEA-COMP:9863"/>
        <dbReference type="Rhea" id="RHEA-COMP:11604"/>
        <dbReference type="ChEBI" id="CHEBI:15378"/>
        <dbReference type="ChEBI" id="CHEBI:29999"/>
        <dbReference type="ChEBI" id="CHEBI:30616"/>
        <dbReference type="ChEBI" id="CHEBI:83421"/>
        <dbReference type="ChEBI" id="CHEBI:456216"/>
        <dbReference type="EC" id="2.7.11.1"/>
    </reaction>
</comment>
<dbReference type="InterPro" id="IPR036508">
    <property type="entry name" value="Chitin-bd_dom_sf"/>
</dbReference>
<dbReference type="PROSITE" id="PS50940">
    <property type="entry name" value="CHIT_BIND_II"/>
    <property type="match status" value="1"/>
</dbReference>
<evidence type="ECO:0000313" key="13">
    <source>
        <dbReference type="EMBL" id="PIG80364.1"/>
    </source>
</evidence>
<evidence type="ECO:0000256" key="3">
    <source>
        <dbReference type="ARBA" id="ARBA00022679"/>
    </source>
</evidence>
<dbReference type="GO" id="GO:0005576">
    <property type="term" value="C:extracellular region"/>
    <property type="evidence" value="ECO:0007669"/>
    <property type="project" value="InterPro"/>
</dbReference>
<feature type="signal peptide" evidence="10">
    <location>
        <begin position="1"/>
        <end position="22"/>
    </location>
</feature>
<dbReference type="GO" id="GO:0008061">
    <property type="term" value="F:chitin binding"/>
    <property type="evidence" value="ECO:0007669"/>
    <property type="project" value="InterPro"/>
</dbReference>
<keyword evidence="4" id="KW-0547">Nucleotide-binding</keyword>
<dbReference type="InterPro" id="IPR011009">
    <property type="entry name" value="Kinase-like_dom_sf"/>
</dbReference>
<dbReference type="InterPro" id="IPR051334">
    <property type="entry name" value="SRPK"/>
</dbReference>
<dbReference type="SUPFAM" id="SSF57625">
    <property type="entry name" value="Invertebrate chitin-binding proteins"/>
    <property type="match status" value="1"/>
</dbReference>
<dbReference type="InterPro" id="IPR000719">
    <property type="entry name" value="Prot_kinase_dom"/>
</dbReference>
<feature type="domain" description="Chitin-binding type-2" evidence="12">
    <location>
        <begin position="24"/>
        <end position="80"/>
    </location>
</feature>
<evidence type="ECO:0000259" key="11">
    <source>
        <dbReference type="PROSITE" id="PS50011"/>
    </source>
</evidence>
<dbReference type="GO" id="GO:0005634">
    <property type="term" value="C:nucleus"/>
    <property type="evidence" value="ECO:0007669"/>
    <property type="project" value="TreeGrafter"/>
</dbReference>
<reference evidence="13 14" key="1">
    <citation type="submission" date="2017-05" db="EMBL/GenBank/DDBJ databases">
        <title>Genome sequence for an aflatoxigenic pathogen of Argentinian peanut, Aspergillus arachidicola.</title>
        <authorList>
            <person name="Moore G."/>
            <person name="Beltz S.B."/>
            <person name="Mack B.M."/>
        </authorList>
    </citation>
    <scope>NUCLEOTIDE SEQUENCE [LARGE SCALE GENOMIC DNA]</scope>
    <source>
        <strain evidence="13 14">CBS 117610</strain>
    </source>
</reference>
<comment type="catalytic activity">
    <reaction evidence="7">
        <text>L-threonyl-[protein] + ATP = O-phospho-L-threonyl-[protein] + ADP + H(+)</text>
        <dbReference type="Rhea" id="RHEA:46608"/>
        <dbReference type="Rhea" id="RHEA-COMP:11060"/>
        <dbReference type="Rhea" id="RHEA-COMP:11605"/>
        <dbReference type="ChEBI" id="CHEBI:15378"/>
        <dbReference type="ChEBI" id="CHEBI:30013"/>
        <dbReference type="ChEBI" id="CHEBI:30616"/>
        <dbReference type="ChEBI" id="CHEBI:61977"/>
        <dbReference type="ChEBI" id="CHEBI:456216"/>
        <dbReference type="EC" id="2.7.11.1"/>
    </reaction>
</comment>
<dbReference type="PROSITE" id="PS50011">
    <property type="entry name" value="PROTEIN_KINASE_DOM"/>
    <property type="match status" value="1"/>
</dbReference>
<dbReference type="PANTHER" id="PTHR47634">
    <property type="entry name" value="PROTEIN KINASE DOMAIN-CONTAINING PROTEIN-RELATED"/>
    <property type="match status" value="1"/>
</dbReference>
<dbReference type="GO" id="GO:0000245">
    <property type="term" value="P:spliceosomal complex assembly"/>
    <property type="evidence" value="ECO:0007669"/>
    <property type="project" value="TreeGrafter"/>
</dbReference>
<evidence type="ECO:0000313" key="14">
    <source>
        <dbReference type="Proteomes" id="UP000231358"/>
    </source>
</evidence>
<dbReference type="STRING" id="656916.A0A2G7FIC5"/>
<protein>
    <recommendedName>
        <fullName evidence="1">non-specific serine/threonine protein kinase</fullName>
        <ecNumber evidence="1">2.7.11.1</ecNumber>
    </recommendedName>
</protein>
<accession>A0A2G7FIC5</accession>
<keyword evidence="2" id="KW-0723">Serine/threonine-protein kinase</keyword>
<dbReference type="GO" id="GO:0005524">
    <property type="term" value="F:ATP binding"/>
    <property type="evidence" value="ECO:0007669"/>
    <property type="project" value="UniProtKB-KW"/>
</dbReference>
<dbReference type="Proteomes" id="UP000231358">
    <property type="component" value="Unassembled WGS sequence"/>
</dbReference>
<dbReference type="SMART" id="SM00494">
    <property type="entry name" value="ChtBD2"/>
    <property type="match status" value="1"/>
</dbReference>
<gene>
    <name evidence="13" type="ORF">AARAC_004814</name>
</gene>
<dbReference type="GO" id="GO:0004674">
    <property type="term" value="F:protein serine/threonine kinase activity"/>
    <property type="evidence" value="ECO:0007669"/>
    <property type="project" value="UniProtKB-KW"/>
</dbReference>
<dbReference type="SUPFAM" id="SSF56112">
    <property type="entry name" value="Protein kinase-like (PK-like)"/>
    <property type="match status" value="1"/>
</dbReference>
<dbReference type="Pfam" id="PF01607">
    <property type="entry name" value="CBM_14"/>
    <property type="match status" value="1"/>
</dbReference>
<organism evidence="13 14">
    <name type="scientific">Aspergillus arachidicola</name>
    <dbReference type="NCBI Taxonomy" id="656916"/>
    <lineage>
        <taxon>Eukaryota</taxon>
        <taxon>Fungi</taxon>
        <taxon>Dikarya</taxon>
        <taxon>Ascomycota</taxon>
        <taxon>Pezizomycotina</taxon>
        <taxon>Eurotiomycetes</taxon>
        <taxon>Eurotiomycetidae</taxon>
        <taxon>Eurotiales</taxon>
        <taxon>Aspergillaceae</taxon>
        <taxon>Aspergillus</taxon>
        <taxon>Aspergillus subgen. Circumdati</taxon>
    </lineage>
</organism>
<dbReference type="PANTHER" id="PTHR47634:SF9">
    <property type="entry name" value="PROTEIN KINASE DOMAIN-CONTAINING PROTEIN-RELATED"/>
    <property type="match status" value="1"/>
</dbReference>
<dbReference type="Gene3D" id="2.170.140.10">
    <property type="entry name" value="Chitin binding domain"/>
    <property type="match status" value="1"/>
</dbReference>
<dbReference type="AlphaFoldDB" id="A0A2G7FIC5"/>
<dbReference type="EMBL" id="NEXV01000614">
    <property type="protein sequence ID" value="PIG80364.1"/>
    <property type="molecule type" value="Genomic_DNA"/>
</dbReference>
<dbReference type="Gene3D" id="1.10.510.10">
    <property type="entry name" value="Transferase(Phosphotransferase) domain 1"/>
    <property type="match status" value="1"/>
</dbReference>
<dbReference type="GO" id="GO:0050684">
    <property type="term" value="P:regulation of mRNA processing"/>
    <property type="evidence" value="ECO:0007669"/>
    <property type="project" value="TreeGrafter"/>
</dbReference>
<keyword evidence="6" id="KW-0067">ATP-binding</keyword>